<dbReference type="InterPro" id="IPR016024">
    <property type="entry name" value="ARM-type_fold"/>
</dbReference>
<evidence type="ECO:0000259" key="1">
    <source>
        <dbReference type="Pfam" id="PF11707"/>
    </source>
</evidence>
<dbReference type="PANTHER" id="PTHR13500:SF0">
    <property type="entry name" value="NUCLEOLAR PRE-RIBOSOMAL-ASSOCIATED PROTEIN 1"/>
    <property type="match status" value="1"/>
</dbReference>
<dbReference type="Pfam" id="PF11707">
    <property type="entry name" value="Npa1"/>
    <property type="match status" value="1"/>
</dbReference>
<feature type="domain" description="URB1 central HEAT repeat" evidence="3">
    <location>
        <begin position="633"/>
        <end position="811"/>
    </location>
</feature>
<evidence type="ECO:0000259" key="3">
    <source>
        <dbReference type="Pfam" id="PF26140"/>
    </source>
</evidence>
<comment type="caution">
    <text evidence="4">The sequence shown here is derived from an EMBL/GenBank/DDBJ whole genome shotgun (WGS) entry which is preliminary data.</text>
</comment>
<dbReference type="InterPro" id="IPR039844">
    <property type="entry name" value="URB1"/>
</dbReference>
<accession>A0A1B5L024</accession>
<proteinExistence type="predicted"/>
<dbReference type="GO" id="GO:0000466">
    <property type="term" value="P:maturation of 5.8S rRNA from tricistronic rRNA transcript (SSU-rRNA, 5.8S rRNA, LSU-rRNA)"/>
    <property type="evidence" value="ECO:0007669"/>
    <property type="project" value="TreeGrafter"/>
</dbReference>
<dbReference type="Pfam" id="PF16201">
    <property type="entry name" value="NopRA1"/>
    <property type="match status" value="1"/>
</dbReference>
<evidence type="ECO:0000259" key="2">
    <source>
        <dbReference type="Pfam" id="PF16201"/>
    </source>
</evidence>
<dbReference type="Pfam" id="PF26140">
    <property type="entry name" value="HEAT_URB1"/>
    <property type="match status" value="1"/>
</dbReference>
<dbReference type="InterPro" id="IPR059018">
    <property type="entry name" value="HEAT_URB1"/>
</dbReference>
<name>A0A1B5L024_USTVR</name>
<dbReference type="AlphaFoldDB" id="A0A1B5L024"/>
<evidence type="ECO:0000313" key="4">
    <source>
        <dbReference type="EMBL" id="GAO15744.1"/>
    </source>
</evidence>
<evidence type="ECO:0000313" key="5">
    <source>
        <dbReference type="Proteomes" id="UP000054053"/>
    </source>
</evidence>
<organism evidence="4 5">
    <name type="scientific">Ustilaginoidea virens</name>
    <name type="common">Rice false smut fungus</name>
    <name type="synonym">Villosiclava virens</name>
    <dbReference type="NCBI Taxonomy" id="1159556"/>
    <lineage>
        <taxon>Eukaryota</taxon>
        <taxon>Fungi</taxon>
        <taxon>Dikarya</taxon>
        <taxon>Ascomycota</taxon>
        <taxon>Pezizomycotina</taxon>
        <taxon>Sordariomycetes</taxon>
        <taxon>Hypocreomycetidae</taxon>
        <taxon>Hypocreales</taxon>
        <taxon>Clavicipitaceae</taxon>
        <taxon>Ustilaginoidea</taxon>
    </lineage>
</organism>
<dbReference type="EMBL" id="BBTG02000025">
    <property type="protein sequence ID" value="GAO15744.1"/>
    <property type="molecule type" value="Genomic_DNA"/>
</dbReference>
<dbReference type="Proteomes" id="UP000054053">
    <property type="component" value="Unassembled WGS sequence"/>
</dbReference>
<reference evidence="5" key="1">
    <citation type="journal article" date="2016" name="Genome Announc.">
        <title>Genome sequence of Ustilaginoidea virens IPU010, a rice pathogenic fungus causing false smut.</title>
        <authorList>
            <person name="Kumagai T."/>
            <person name="Ishii T."/>
            <person name="Terai G."/>
            <person name="Umemura M."/>
            <person name="Machida M."/>
            <person name="Asai K."/>
        </authorList>
    </citation>
    <scope>NUCLEOTIDE SEQUENCE [LARGE SCALE GENOMIC DNA]</scope>
    <source>
        <strain evidence="5">IPU010</strain>
    </source>
</reference>
<feature type="domain" description="URB1 N-terminal" evidence="1">
    <location>
        <begin position="97"/>
        <end position="443"/>
    </location>
</feature>
<dbReference type="SUPFAM" id="SSF48371">
    <property type="entry name" value="ARM repeat"/>
    <property type="match status" value="1"/>
</dbReference>
<dbReference type="GO" id="GO:0000463">
    <property type="term" value="P:maturation of LSU-rRNA from tricistronic rRNA transcript (SSU-rRNA, 5.8S rRNA, LSU-rRNA)"/>
    <property type="evidence" value="ECO:0007669"/>
    <property type="project" value="TreeGrafter"/>
</dbReference>
<dbReference type="InterPro" id="IPR021714">
    <property type="entry name" value="URB1_N"/>
</dbReference>
<protein>
    <recommendedName>
        <fullName evidence="6">Ribosome biogenesis protein Urb1</fullName>
    </recommendedName>
</protein>
<gene>
    <name evidence="4" type="ORF">UVI_02043280</name>
</gene>
<dbReference type="PANTHER" id="PTHR13500">
    <property type="entry name" value="NUCLEOLAR PRERIBOSOMAL-ASSOCIATED PROTEIN 1"/>
    <property type="match status" value="1"/>
</dbReference>
<evidence type="ECO:0008006" key="6">
    <source>
        <dbReference type="Google" id="ProtNLM"/>
    </source>
</evidence>
<sequence>MVKRSSQVMDGAAAFRKRQKLSQEAPTSEDVTSAEHLLSLLTFNQNMRNARHGLQSFKHFLDGVIANNDDKGAKLAILKQYLESVKPRDTSEDAVHFHDIMEMWSFAIQVGDEGVMSAVAVVLALLLQVISESWQLVPYGNGLCQTLLQDAQLRSVARNLSSEKAKGFIISPTLRLLREAVCLDGGVWAKKIVRARAYTFASLGRNLEIDQVAEDEKNSRKTSVRSHATRFLLSCLKYLHSEGRKELASQKDLLSHLTYMIKNDPPSLVLEILDSLKSHVLMDAKISREVKFRAFSTKVLMRLLSLYTYAHPLASTDERELVSETAHKFLTFACTTPGAGILYPYRGLYPKQADEILPASSARHRRGAKSGGDPWEGKFRDGVPVFNFALSDFASKLRPWSSLKHCELLVAILAAAPELISDYFSKNLSFTFEPKLSMTWIGYATFLFETMMIPIPPSFGDAARYSVLPPPTWILLDNIIPRPITRKVLVRCLSSQSNLTAFFATRILVAALEKFSAAVRLLDDQANGKNLLWADASRKVMDMFCQCIPDMKDIVRCYKGVPAENVLQRTLTSRLLRLYYEVIPRVALAANFDVSPFLIDALQQTRQNDAAERERRNLSAMELGNLVSIASYSPGMRWFARLEPLGGDRQKATSPFTALLKLLCRGAGDQPLDELKAVLGEVAAESQIVTDPAALKPLLQTLSAAQNTVGSGKMASVWSLLDNCVSRCATSPIKYLDKMKEYSPEFASPAAPCGFSLLSVVILEQLPYALGAAADNQAIQHLAAFTSLYFNAVAMYSGNTDTASLSALHREAEKQFSGASAPLGGLGDKKLVKLLKKHDVAWARGEAAAAVADGQHRTKRVVEQGALRDLLHTPFPSAEDAAALTKWASRSAEDMVEEGWAAGLVRLLTSEHTNLRKEALTGIRKMAAAVKESQYEEKTQVWLLLSEVAESCGAQVDAGPVPSALTAFAVHALEILKTPLHPLYSKVNSYLTRSPVWGLDKLPLAHDILHGAPSEDDKYYTELTWLLSYLLDSLATPRDLDVFHSKRWFEKILALGSNPYLRSALRTRLLRLVYRATCIPAGSTTLITRFGILSWLASQRSGCDGDDEAAALYDALAVRAWETCDQERVAAWSKGGARRLLEAVS</sequence>
<feature type="domain" description="URB1 C-terminal" evidence="2">
    <location>
        <begin position="904"/>
        <end position="1095"/>
    </location>
</feature>
<dbReference type="InterPro" id="IPR032436">
    <property type="entry name" value="URB1_C"/>
</dbReference>
<dbReference type="GO" id="GO:0005730">
    <property type="term" value="C:nucleolus"/>
    <property type="evidence" value="ECO:0007669"/>
    <property type="project" value="TreeGrafter"/>
</dbReference>